<protein>
    <submittedName>
        <fullName evidence="1">Uncharacterized protein</fullName>
    </submittedName>
</protein>
<reference evidence="1" key="1">
    <citation type="journal article" date="2020" name="Stud. Mycol.">
        <title>101 Dothideomycetes genomes: a test case for predicting lifestyles and emergence of pathogens.</title>
        <authorList>
            <person name="Haridas S."/>
            <person name="Albert R."/>
            <person name="Binder M."/>
            <person name="Bloem J."/>
            <person name="Labutti K."/>
            <person name="Salamov A."/>
            <person name="Andreopoulos B."/>
            <person name="Baker S."/>
            <person name="Barry K."/>
            <person name="Bills G."/>
            <person name="Bluhm B."/>
            <person name="Cannon C."/>
            <person name="Castanera R."/>
            <person name="Culley D."/>
            <person name="Daum C."/>
            <person name="Ezra D."/>
            <person name="Gonzalez J."/>
            <person name="Henrissat B."/>
            <person name="Kuo A."/>
            <person name="Liang C."/>
            <person name="Lipzen A."/>
            <person name="Lutzoni F."/>
            <person name="Magnuson J."/>
            <person name="Mondo S."/>
            <person name="Nolan M."/>
            <person name="Ohm R."/>
            <person name="Pangilinan J."/>
            <person name="Park H.-J."/>
            <person name="Ramirez L."/>
            <person name="Alfaro M."/>
            <person name="Sun H."/>
            <person name="Tritt A."/>
            <person name="Yoshinaga Y."/>
            <person name="Zwiers L.-H."/>
            <person name="Turgeon B."/>
            <person name="Goodwin S."/>
            <person name="Spatafora J."/>
            <person name="Crous P."/>
            <person name="Grigoriev I."/>
        </authorList>
    </citation>
    <scope>NUCLEOTIDE SEQUENCE</scope>
    <source>
        <strain evidence="1">ATCC 200398</strain>
    </source>
</reference>
<proteinExistence type="predicted"/>
<sequence length="438" mass="46883">MFNGGHALPTTYPATIMSNLNAAHPSNISKLYNRDLPDSQESFVSASSRTSAAPRLLLSSSNISNATVPDTEFTSPSSSNAPSSQSQLLEPAMLLSPTRARGVNSRPNAPRIETDNAPRTTDKTASPMSIDSPVLAQASKRTASGTVKSAGLTVDSSVAVASGHRRTISVESNSNPRIGELSAQLRTRLSYAMVKVQNGWEKQSLEELEELPSQRGSPNSTHAKSEGSRLPFDSPQSTERRRRPSGVSVNSDQMIMSPGQSSPSSVSRSLAATSSSYWQSGPRSQRQSSASQHTVTFAETGPVLAPAPEIEPRRKRRSSASHAPPPLLSSTQRKHYSDLGGAPRTPTTAPRSGILRMPSQQAEKDAVDTLLFMSSPNNSSRVAHTSIDSKAHPSPLRSEAARTRRVMFENHSIKDIAGQQHKANIGQSGAFSRANTTR</sequence>
<dbReference type="EMBL" id="MU003501">
    <property type="protein sequence ID" value="KAF2472894.1"/>
    <property type="molecule type" value="Genomic_DNA"/>
</dbReference>
<gene>
    <name evidence="1" type="ORF">BDR25DRAFT_283481</name>
</gene>
<evidence type="ECO:0000313" key="2">
    <source>
        <dbReference type="Proteomes" id="UP000799755"/>
    </source>
</evidence>
<dbReference type="Proteomes" id="UP000799755">
    <property type="component" value="Unassembled WGS sequence"/>
</dbReference>
<name>A0ACB6R0R1_9PLEO</name>
<keyword evidence="2" id="KW-1185">Reference proteome</keyword>
<accession>A0ACB6R0R1</accession>
<organism evidence="1 2">
    <name type="scientific">Lindgomyces ingoldianus</name>
    <dbReference type="NCBI Taxonomy" id="673940"/>
    <lineage>
        <taxon>Eukaryota</taxon>
        <taxon>Fungi</taxon>
        <taxon>Dikarya</taxon>
        <taxon>Ascomycota</taxon>
        <taxon>Pezizomycotina</taxon>
        <taxon>Dothideomycetes</taxon>
        <taxon>Pleosporomycetidae</taxon>
        <taxon>Pleosporales</taxon>
        <taxon>Lindgomycetaceae</taxon>
        <taxon>Lindgomyces</taxon>
    </lineage>
</organism>
<evidence type="ECO:0000313" key="1">
    <source>
        <dbReference type="EMBL" id="KAF2472894.1"/>
    </source>
</evidence>
<comment type="caution">
    <text evidence="1">The sequence shown here is derived from an EMBL/GenBank/DDBJ whole genome shotgun (WGS) entry which is preliminary data.</text>
</comment>